<dbReference type="OrthoDB" id="146968at2759"/>
<sequence length="337" mass="35453">MRGRDFDREDFLEDSSDAATEPDEASVVVLPASSQVTPSASVFALQLQRSHRVLLVSADLEARKVAKKAAGVERAAAQKIAAKKTAALRAAAQKAAAEKAACAEAAQNALVEATAAEKTAVEAAKIMVETARVQAAAAKAHAEEAKSGLTSATKSSSRGPPATSPVPISSSGLEVLLVTAAPSPDSPFAPLSGLLRCDGGVAYTGCGFRVWRSIDPSTEVVDLSSDEPTTERFLEFSSSFSFPIMSVPRRDGRPTRSTSVTSDLRVKHTLEQELATDELVLRLVTENASKTSEVSPLPTAKPRPKVVENPLRTLTIIRSPVPFGMAGLVVRLVARPS</sequence>
<evidence type="ECO:0000313" key="2">
    <source>
        <dbReference type="EMBL" id="OWZ04104.1"/>
    </source>
</evidence>
<feature type="region of interest" description="Disordered" evidence="1">
    <location>
        <begin position="144"/>
        <end position="167"/>
    </location>
</feature>
<keyword evidence="3" id="KW-1185">Reference proteome</keyword>
<feature type="compositionally biased region" description="Acidic residues" evidence="1">
    <location>
        <begin position="10"/>
        <end position="24"/>
    </location>
</feature>
<gene>
    <name evidence="2" type="ORF">PHMEG_00024054</name>
</gene>
<evidence type="ECO:0000313" key="3">
    <source>
        <dbReference type="Proteomes" id="UP000198211"/>
    </source>
</evidence>
<proteinExistence type="predicted"/>
<organism evidence="2 3">
    <name type="scientific">Phytophthora megakarya</name>
    <dbReference type="NCBI Taxonomy" id="4795"/>
    <lineage>
        <taxon>Eukaryota</taxon>
        <taxon>Sar</taxon>
        <taxon>Stramenopiles</taxon>
        <taxon>Oomycota</taxon>
        <taxon>Peronosporomycetes</taxon>
        <taxon>Peronosporales</taxon>
        <taxon>Peronosporaceae</taxon>
        <taxon>Phytophthora</taxon>
    </lineage>
</organism>
<reference evidence="3" key="1">
    <citation type="submission" date="2017-03" db="EMBL/GenBank/DDBJ databases">
        <title>Phytopthora megakarya and P. palmivora, two closely related causual agents of cacao black pod achieved similar genome size and gene model numbers by different mechanisms.</title>
        <authorList>
            <person name="Ali S."/>
            <person name="Shao J."/>
            <person name="Larry D.J."/>
            <person name="Kronmiller B."/>
            <person name="Shen D."/>
            <person name="Strem M.D."/>
            <person name="Melnick R.L."/>
            <person name="Guiltinan M.J."/>
            <person name="Tyler B.M."/>
            <person name="Meinhardt L.W."/>
            <person name="Bailey B.A."/>
        </authorList>
    </citation>
    <scope>NUCLEOTIDE SEQUENCE [LARGE SCALE GENOMIC DNA]</scope>
    <source>
        <strain evidence="3">zdho120</strain>
    </source>
</reference>
<name>A0A225VG60_9STRA</name>
<dbReference type="Proteomes" id="UP000198211">
    <property type="component" value="Unassembled WGS sequence"/>
</dbReference>
<feature type="compositionally biased region" description="Polar residues" evidence="1">
    <location>
        <begin position="148"/>
        <end position="158"/>
    </location>
</feature>
<accession>A0A225VG60</accession>
<protein>
    <submittedName>
        <fullName evidence="2">Uncharacterized protein</fullName>
    </submittedName>
</protein>
<dbReference type="EMBL" id="NBNE01005148">
    <property type="protein sequence ID" value="OWZ04104.1"/>
    <property type="molecule type" value="Genomic_DNA"/>
</dbReference>
<comment type="caution">
    <text evidence="2">The sequence shown here is derived from an EMBL/GenBank/DDBJ whole genome shotgun (WGS) entry which is preliminary data.</text>
</comment>
<feature type="region of interest" description="Disordered" evidence="1">
    <location>
        <begin position="1"/>
        <end position="25"/>
    </location>
</feature>
<evidence type="ECO:0000256" key="1">
    <source>
        <dbReference type="SAM" id="MobiDB-lite"/>
    </source>
</evidence>
<dbReference type="AlphaFoldDB" id="A0A225VG60"/>